<gene>
    <name evidence="2" type="ORF">B0H41_003867</name>
</gene>
<keyword evidence="1" id="KW-1133">Transmembrane helix</keyword>
<evidence type="ECO:0000313" key="3">
    <source>
        <dbReference type="Proteomes" id="UP001193748"/>
    </source>
</evidence>
<sequence length="64" mass="7311">MNKIKLIFNKIKEFICSNDVELAGLISAFFIVYASFLINKILAFYVLGFIFGGLAIFLLKYPKK</sequence>
<name>A0AAX0B6W6_CLOBE</name>
<evidence type="ECO:0000313" key="2">
    <source>
        <dbReference type="EMBL" id="NRT90188.1"/>
    </source>
</evidence>
<dbReference type="EMBL" id="JABSWW010000001">
    <property type="protein sequence ID" value="NRT90188.1"/>
    <property type="molecule type" value="Genomic_DNA"/>
</dbReference>
<feature type="transmembrane region" description="Helical" evidence="1">
    <location>
        <begin position="20"/>
        <end position="36"/>
    </location>
</feature>
<comment type="caution">
    <text evidence="2">The sequence shown here is derived from an EMBL/GenBank/DDBJ whole genome shotgun (WGS) entry which is preliminary data.</text>
</comment>
<feature type="transmembrane region" description="Helical" evidence="1">
    <location>
        <begin position="42"/>
        <end position="59"/>
    </location>
</feature>
<evidence type="ECO:0000256" key="1">
    <source>
        <dbReference type="SAM" id="Phobius"/>
    </source>
</evidence>
<proteinExistence type="predicted"/>
<protein>
    <submittedName>
        <fullName evidence="2">Uncharacterized protein</fullName>
    </submittedName>
</protein>
<dbReference type="AlphaFoldDB" id="A0AAX0B6W6"/>
<organism evidence="2 3">
    <name type="scientific">Clostridium beijerinckii</name>
    <name type="common">Clostridium MP</name>
    <dbReference type="NCBI Taxonomy" id="1520"/>
    <lineage>
        <taxon>Bacteria</taxon>
        <taxon>Bacillati</taxon>
        <taxon>Bacillota</taxon>
        <taxon>Clostridia</taxon>
        <taxon>Eubacteriales</taxon>
        <taxon>Clostridiaceae</taxon>
        <taxon>Clostridium</taxon>
    </lineage>
</organism>
<keyword evidence="1" id="KW-0812">Transmembrane</keyword>
<dbReference type="RefSeq" id="WP_173711496.1">
    <property type="nucleotide sequence ID" value="NZ_CP107022.1"/>
</dbReference>
<accession>A0AAX0B6W6</accession>
<reference evidence="2" key="1">
    <citation type="submission" date="2020-05" db="EMBL/GenBank/DDBJ databases">
        <authorList>
            <person name="Brown S."/>
            <person name="Huntemann M."/>
            <person name="Clum A."/>
            <person name="Spunde A."/>
            <person name="Palaniappan K."/>
            <person name="Ritter S."/>
            <person name="Mikhailova N."/>
            <person name="Chen I.-M."/>
            <person name="Stamatis D."/>
            <person name="Reddy T."/>
            <person name="O'Malley R."/>
            <person name="Daum C."/>
            <person name="Shapiro N."/>
            <person name="Ivanova N."/>
            <person name="Kyrpides N."/>
            <person name="Woyke T."/>
        </authorList>
    </citation>
    <scope>NUCLEOTIDE SEQUENCE</scope>
    <source>
        <strain evidence="2">DJ080</strain>
    </source>
</reference>
<dbReference type="Proteomes" id="UP001193748">
    <property type="component" value="Unassembled WGS sequence"/>
</dbReference>
<reference evidence="2" key="2">
    <citation type="journal article" date="2022" name="Nat. Biotechnol.">
        <title>Carbon-negative production of acetone and isopropanol by gas fermentation at industrial pilot scale.</title>
        <authorList>
            <person name="Liew F.E."/>
            <person name="Nogle R."/>
            <person name="Abdalla T."/>
            <person name="Rasor B.J."/>
            <person name="Canter C."/>
            <person name="Jensen R.O."/>
            <person name="Wang L."/>
            <person name="Strutz J."/>
            <person name="Chirania P."/>
            <person name="De Tissera S."/>
            <person name="Mueller A.P."/>
            <person name="Ruan Z."/>
            <person name="Gao A."/>
            <person name="Tran L."/>
            <person name="Engle N.L."/>
            <person name="Bromley J.C."/>
            <person name="Daniell J."/>
            <person name="Conrado R."/>
            <person name="Tschaplinski T.J."/>
            <person name="Giannone R.J."/>
            <person name="Hettich R.L."/>
            <person name="Karim A.S."/>
            <person name="Simpson S.D."/>
            <person name="Brown S.D."/>
            <person name="Leang C."/>
            <person name="Jewett M.C."/>
            <person name="Kopke M."/>
        </authorList>
    </citation>
    <scope>NUCLEOTIDE SEQUENCE</scope>
    <source>
        <strain evidence="2">DJ080</strain>
    </source>
</reference>
<keyword evidence="1" id="KW-0472">Membrane</keyword>